<comment type="caution">
    <text evidence="8">The sequence shown here is derived from an EMBL/GenBank/DDBJ whole genome shotgun (WGS) entry which is preliminary data.</text>
</comment>
<gene>
    <name evidence="8" type="ORF">WMY93_022614</name>
</gene>
<dbReference type="PANTHER" id="PTHR45912">
    <property type="entry name" value="CILIA- AND FLAGELLA-ASSOCIATED PROTEIN 47"/>
    <property type="match status" value="1"/>
</dbReference>
<feature type="domain" description="Calponin-homology (CH)" evidence="7">
    <location>
        <begin position="1649"/>
        <end position="1763"/>
    </location>
</feature>
<dbReference type="PANTHER" id="PTHR45912:SF3">
    <property type="entry name" value="CILIA- AND FLAGELLA-ASSOCIATED PROTEIN 47"/>
    <property type="match status" value="1"/>
</dbReference>
<evidence type="ECO:0000256" key="5">
    <source>
        <dbReference type="ARBA" id="ARBA00023273"/>
    </source>
</evidence>
<dbReference type="InterPro" id="IPR001715">
    <property type="entry name" value="CH_dom"/>
</dbReference>
<reference evidence="9" key="1">
    <citation type="submission" date="2024-04" db="EMBL/GenBank/DDBJ databases">
        <title>Salinicola lusitanus LLJ914,a marine bacterium isolated from the Okinawa Trough.</title>
        <authorList>
            <person name="Li J."/>
        </authorList>
    </citation>
    <scope>NUCLEOTIDE SEQUENCE [LARGE SCALE GENOMIC DNA]</scope>
</reference>
<dbReference type="EMBL" id="JBBPFD010000016">
    <property type="protein sequence ID" value="KAK7893462.1"/>
    <property type="molecule type" value="Genomic_DNA"/>
</dbReference>
<dbReference type="Pfam" id="PF22544">
    <property type="entry name" value="HYDIN_VesB_CFA65-like_Ig"/>
    <property type="match status" value="1"/>
</dbReference>
<sequence length="2287" mass="254493">MANYGSMSESEEEPDSASIQKAQELIQENQTIMSAMPNNSQSTATVTLMEKDMIIEEEEEEKDAVKDEIRTHHKNGVPLCWRCCWLQIFVMREMSCCNRQVKSAMANECVRVDPTVIKFINVQVGQVYKAKVTATNVSKKLKKIYFYMPSSKLFKFTQSSAKDVVVPGLYSSGWLEFRPQKEENVKSAILIYTDDDTIEVPILAFPVQCCLRMNPVVDFGCVAAISQILSKQHSITNHGSAPGWFQVQKSDDHSIKITPTDGFVEAGSTQWITIELRTDTMREVNEDIIVRLQNCSSNILNIRAKVVDHKLEIFDLKGVPLSCLWFGPAYFGTSCVETIVLRNNSPHACEWVCVLQTSVLGTEMGTDLQRSTTTNSTLLEKMQNCSLYSQDISEVFMCFPTHGRLEAYNQSTLTLCFRPGYKRSNKEKDCHFSSRRQDYSLFLLFESVGSKHGFTHINGNTGVELAVTGSGFPVSLLPNPSPKFTFRTCVTGECTDLLCVLQNLCPQLPINFRFRKLPHFSTKPSAGTIAPGKCKNIVISFSPRQQGDFHMFQKIDVLGEVMQHEGSSLNDKFEGLQLRTFHTIALQLSAVCRSRTTHPKPQLNPVPVAVLSADKTKLHKHSRRNTVISGNQEFVTFPNERAQSLRPPTLHTQCRTIFTDVSRQYVDTSYTFTQQEEEKRKKNLQIYSDLFSQRRQKRQQKLQQKRQEKMENDVDIGIEPSQGQTQHHSLKFKEITGLSNAVPSTNQEMAECNRTLTIQELYQVVIGPLSVDFGEVCVKSVCTQTVEMINHLPVHVWVQLEVNCSELQGSSPVSYVLPPHSQAALVLIFQSTDLGEFYRTVPYTINQKHPGQIVLQAEELSDPQKPQNHPAEFTWKPVITDSGTQFSIRPATGVVKPYKELQCEVVWHAAFSAPTEGDFVLSVHEGKKQRLHCVAKVGCTTVQLIEKKRVTFKSVPINMTSVRTAVLHNTGVNHAFFQVLNVCPTAGLVVSPTEGVVPRGGQAVLSIHLYPNSDTKFDTMIKIALKDSKTIDVRIGGSVENPNIEISRSSFQLFGVYLELTAGSEPGGTVELQCNEVVNCFLTFCPTQVASYDFELPITVNGMLFSNKRQSTLPSSSSTLSTSCTLTPGSGNATVPVSVSIATGSTTVEATVVCAPVQLSPDSLHFVTTSPFKSCKQVSKTMCMIDGEEPLCTVSPSSGILEPGQSICVEVSVKPHRLQRVTKLSLPLYLGDKQPGTTRDYEERYRELSITVYPVPHITVHPPQLLFTPVPLGCNMTVTLTVMATGYTSGTHITAEVSDVDLENGRKQQPLSLAFPQGTQISAQPQNKNPTGELEKVEKDTSFLICTVSFSSDTPLTLSSTITFRDHYQNRFHVKVWAVADNCLLTAWPYVALHRSEQQVILKDGATAVEAILQNFHIPSVGSFSSASTFGLSSSFKKFSSAGCFPEGIDTSENSSSDEESSYSKVTPTNFGVPEFYTSNSEQGLFYQCVLVAVERWFSLFGWANGPYPISVPHTVRRVELKTLTNIPNGKAPKKGFRSVVDLLIHLTGKEVPGIPRSQSISTLLSQRTLQLVQMYKAILEFLRVQGACLPYIKPEYLLDNSEYMHWCSLQVKDSTISVDYSSINYESMSKRSWTDLLLQIYKVFILCRVSCKDLTRNFKEKTVWTDDGTPPGRWIVNFDFDFIDGLVLAALLAAYCPYLICSHFRRMYIYPSSMEEILHNNIIVVQVLTSLSLNIDLHPTDLSNPNPVQMLMLCVHLNKKLPQYQPTQTIIFSGELHSTIRKQVQMTIPTVRPCKYKALLLGGDAHLFSLPGGSSLTFSTKESSDLTIAYSCAYLQPKEAALLLISSSTLGAHGSLAFHLKTCITQISPMKTVKCSSPCYKPKIIQLTVTNPYKNDGDFKVKLIDSVNNPLKLETLNQCQHATCKPNSLVENMTEKRLSDPNDAEEDTEFLCTVNSVFLKSGQEHTLNILYLPFNLGSKYCCVLLACAQVGDMVYMVKAAADLPEPLMLSAKSSEHINSSAVNMAWEQALATWGQYSMTADEHRRRSLTRTLHSSSVRGAAAMHKLRKQQAFLNESENGILYSMEVSLSENFTLPKTVTIPVNESFKIPCGQPAVDCRYVELPLSFQADSVGTFTCKMVLSSWCDTRVYMLEAVVTTEEKSAHLDFTTSAHDSVTQYIPLHNNSDQDLRVNARVCGEGFTGPEMLSIAADTKTCYPLTFHPETQGIVMVQMVDGKEIPALKTSPKLELMALSVDATCKLHTEKERQEAALAFKSNLGAQLAAVRTC</sequence>
<feature type="coiled-coil region" evidence="6">
    <location>
        <begin position="48"/>
        <end position="75"/>
    </location>
</feature>
<protein>
    <recommendedName>
        <fullName evidence="7">Calponin-homology (CH) domain-containing protein</fullName>
    </recommendedName>
</protein>
<accession>A0AAW0NIL2</accession>
<dbReference type="GO" id="GO:0060271">
    <property type="term" value="P:cilium assembly"/>
    <property type="evidence" value="ECO:0007669"/>
    <property type="project" value="TreeGrafter"/>
</dbReference>
<dbReference type="SUPFAM" id="SSF49354">
    <property type="entry name" value="PapD-like"/>
    <property type="match status" value="1"/>
</dbReference>
<keyword evidence="3" id="KW-0963">Cytoplasm</keyword>
<dbReference type="GO" id="GO:0005929">
    <property type="term" value="C:cilium"/>
    <property type="evidence" value="ECO:0007669"/>
    <property type="project" value="UniProtKB-SubCell"/>
</dbReference>
<dbReference type="Proteomes" id="UP001460270">
    <property type="component" value="Unassembled WGS sequence"/>
</dbReference>
<comment type="subcellular location">
    <subcellularLocation>
        <location evidence="1">Cell projection</location>
        <location evidence="1">Cilium</location>
    </subcellularLocation>
    <subcellularLocation>
        <location evidence="2">Cytoplasm</location>
    </subcellularLocation>
</comment>
<dbReference type="InterPro" id="IPR008962">
    <property type="entry name" value="PapD-like_sf"/>
</dbReference>
<keyword evidence="5" id="KW-0966">Cell projection</keyword>
<proteinExistence type="predicted"/>
<keyword evidence="6" id="KW-0175">Coiled coil</keyword>
<dbReference type="GO" id="GO:0005737">
    <property type="term" value="C:cytoplasm"/>
    <property type="evidence" value="ECO:0007669"/>
    <property type="project" value="UniProtKB-SubCell"/>
</dbReference>
<evidence type="ECO:0000259" key="7">
    <source>
        <dbReference type="PROSITE" id="PS50021"/>
    </source>
</evidence>
<evidence type="ECO:0000256" key="1">
    <source>
        <dbReference type="ARBA" id="ARBA00004138"/>
    </source>
</evidence>
<evidence type="ECO:0000256" key="2">
    <source>
        <dbReference type="ARBA" id="ARBA00004496"/>
    </source>
</evidence>
<dbReference type="Pfam" id="PF24529">
    <property type="entry name" value="CFAP47"/>
    <property type="match status" value="1"/>
</dbReference>
<dbReference type="InterPro" id="IPR036872">
    <property type="entry name" value="CH_dom_sf"/>
</dbReference>
<dbReference type="InterPro" id="IPR013783">
    <property type="entry name" value="Ig-like_fold"/>
</dbReference>
<evidence type="ECO:0000313" key="9">
    <source>
        <dbReference type="Proteomes" id="UP001460270"/>
    </source>
</evidence>
<evidence type="ECO:0000256" key="6">
    <source>
        <dbReference type="SAM" id="Coils"/>
    </source>
</evidence>
<keyword evidence="4" id="KW-0969">Cilium</keyword>
<evidence type="ECO:0000256" key="4">
    <source>
        <dbReference type="ARBA" id="ARBA00023069"/>
    </source>
</evidence>
<evidence type="ECO:0000313" key="8">
    <source>
        <dbReference type="EMBL" id="KAK7893462.1"/>
    </source>
</evidence>
<name>A0AAW0NIL2_9GOBI</name>
<dbReference type="InterPro" id="IPR056343">
    <property type="entry name" value="CFAP47_dom"/>
</dbReference>
<dbReference type="SUPFAM" id="SSF47576">
    <property type="entry name" value="Calponin-homology domain, CH-domain"/>
    <property type="match status" value="1"/>
</dbReference>
<dbReference type="InterPro" id="IPR053879">
    <property type="entry name" value="HYDIN_VesB_CFA65-like_Ig"/>
</dbReference>
<evidence type="ECO:0000256" key="3">
    <source>
        <dbReference type="ARBA" id="ARBA00022490"/>
    </source>
</evidence>
<dbReference type="PROSITE" id="PS50021">
    <property type="entry name" value="CH"/>
    <property type="match status" value="1"/>
</dbReference>
<organism evidence="8 9">
    <name type="scientific">Mugilogobius chulae</name>
    <name type="common">yellowstripe goby</name>
    <dbReference type="NCBI Taxonomy" id="88201"/>
    <lineage>
        <taxon>Eukaryota</taxon>
        <taxon>Metazoa</taxon>
        <taxon>Chordata</taxon>
        <taxon>Craniata</taxon>
        <taxon>Vertebrata</taxon>
        <taxon>Euteleostomi</taxon>
        <taxon>Actinopterygii</taxon>
        <taxon>Neopterygii</taxon>
        <taxon>Teleostei</taxon>
        <taxon>Neoteleostei</taxon>
        <taxon>Acanthomorphata</taxon>
        <taxon>Gobiaria</taxon>
        <taxon>Gobiiformes</taxon>
        <taxon>Gobioidei</taxon>
        <taxon>Gobiidae</taxon>
        <taxon>Gobionellinae</taxon>
        <taxon>Mugilogobius</taxon>
    </lineage>
</organism>
<dbReference type="Gene3D" id="2.60.40.10">
    <property type="entry name" value="Immunoglobulins"/>
    <property type="match status" value="4"/>
</dbReference>
<keyword evidence="9" id="KW-1185">Reference proteome</keyword>